<organism evidence="1 2">
    <name type="scientific">Flavobacterium aciduliphilum</name>
    <dbReference type="NCBI Taxonomy" id="1101402"/>
    <lineage>
        <taxon>Bacteria</taxon>
        <taxon>Pseudomonadati</taxon>
        <taxon>Bacteroidota</taxon>
        <taxon>Flavobacteriia</taxon>
        <taxon>Flavobacteriales</taxon>
        <taxon>Flavobacteriaceae</taxon>
        <taxon>Flavobacterium</taxon>
    </lineage>
</organism>
<comment type="caution">
    <text evidence="1">The sequence shown here is derived from an EMBL/GenBank/DDBJ whole genome shotgun (WGS) entry which is preliminary data.</text>
</comment>
<dbReference type="OrthoDB" id="5509642at2"/>
<sequence>MISKELLLGYQSTCYSILNPKIDIYLTKDNEALHSFLKEHHFNSWCFITAWNPFSNALSLEDNQRLNSLLEQDLTNYTVFAGEGKDTLGDWPPEISFFVGGITKEAAIYLGKKYEQNAIVYGEINGLAELILLAE</sequence>
<dbReference type="EMBL" id="QLSZ01000003">
    <property type="protein sequence ID" value="RAR73694.1"/>
    <property type="molecule type" value="Genomic_DNA"/>
</dbReference>
<dbReference type="AlphaFoldDB" id="A0A328YK61"/>
<proteinExistence type="predicted"/>
<dbReference type="InterPro" id="IPR021710">
    <property type="entry name" value="DUF3293"/>
</dbReference>
<reference evidence="1 2" key="1">
    <citation type="submission" date="2018-06" db="EMBL/GenBank/DDBJ databases">
        <title>Genomic Encyclopedia of Archaeal and Bacterial Type Strains, Phase II (KMG-II): from individual species to whole genera.</title>
        <authorList>
            <person name="Goeker M."/>
        </authorList>
    </citation>
    <scope>NUCLEOTIDE SEQUENCE [LARGE SCALE GENOMIC DNA]</scope>
    <source>
        <strain evidence="1 2">DSM 25663</strain>
    </source>
</reference>
<accession>A0A328YK61</accession>
<keyword evidence="2" id="KW-1185">Reference proteome</keyword>
<dbReference type="Proteomes" id="UP000248840">
    <property type="component" value="Unassembled WGS sequence"/>
</dbReference>
<evidence type="ECO:0000313" key="2">
    <source>
        <dbReference type="Proteomes" id="UP000248840"/>
    </source>
</evidence>
<name>A0A328YK61_9FLAO</name>
<evidence type="ECO:0000313" key="1">
    <source>
        <dbReference type="EMBL" id="RAR73694.1"/>
    </source>
</evidence>
<protein>
    <submittedName>
        <fullName evidence="1">Uncharacterized protein DUF3293</fullName>
    </submittedName>
</protein>
<dbReference type="RefSeq" id="WP_112112500.1">
    <property type="nucleotide sequence ID" value="NZ_QLSZ01000003.1"/>
</dbReference>
<dbReference type="Pfam" id="PF11697">
    <property type="entry name" value="DUF3293"/>
    <property type="match status" value="1"/>
</dbReference>
<gene>
    <name evidence="1" type="ORF">CLV55_10313</name>
</gene>